<dbReference type="AlphaFoldDB" id="A0A9P3LP59"/>
<proteinExistence type="inferred from homology"/>
<dbReference type="GO" id="GO:0016491">
    <property type="term" value="F:oxidoreductase activity"/>
    <property type="evidence" value="ECO:0007669"/>
    <property type="project" value="UniProtKB-KW"/>
</dbReference>
<name>A0A9P3LP59_9APHY</name>
<dbReference type="PANTHER" id="PTHR43364:SF2">
    <property type="entry name" value="ARYL-ALCOHOL DEHYDROGENASE AAD10-RELATED"/>
    <property type="match status" value="1"/>
</dbReference>
<evidence type="ECO:0000256" key="1">
    <source>
        <dbReference type="ARBA" id="ARBA00023002"/>
    </source>
</evidence>
<dbReference type="EMBL" id="BPQB01000160">
    <property type="protein sequence ID" value="GJF00513.1"/>
    <property type="molecule type" value="Genomic_DNA"/>
</dbReference>
<organism evidence="4 5">
    <name type="scientific">Phanerochaete sordida</name>
    <dbReference type="NCBI Taxonomy" id="48140"/>
    <lineage>
        <taxon>Eukaryota</taxon>
        <taxon>Fungi</taxon>
        <taxon>Dikarya</taxon>
        <taxon>Basidiomycota</taxon>
        <taxon>Agaricomycotina</taxon>
        <taxon>Agaricomycetes</taxon>
        <taxon>Polyporales</taxon>
        <taxon>Phanerochaetaceae</taxon>
        <taxon>Phanerochaete</taxon>
    </lineage>
</organism>
<dbReference type="SUPFAM" id="SSF51430">
    <property type="entry name" value="NAD(P)-linked oxidoreductase"/>
    <property type="match status" value="1"/>
</dbReference>
<reference evidence="4 5" key="1">
    <citation type="submission" date="2021-08" db="EMBL/GenBank/DDBJ databases">
        <title>Draft Genome Sequence of Phanerochaete sordida strain YK-624.</title>
        <authorList>
            <person name="Mori T."/>
            <person name="Dohra H."/>
            <person name="Suzuki T."/>
            <person name="Kawagishi H."/>
            <person name="Hirai H."/>
        </authorList>
    </citation>
    <scope>NUCLEOTIDE SEQUENCE [LARGE SCALE GENOMIC DNA]</scope>
    <source>
        <strain evidence="4 5">YK-624</strain>
    </source>
</reference>
<evidence type="ECO:0000259" key="3">
    <source>
        <dbReference type="Pfam" id="PF00248"/>
    </source>
</evidence>
<protein>
    <submittedName>
        <fullName evidence="4">Aldo/keto reductase</fullName>
    </submittedName>
</protein>
<dbReference type="OrthoDB" id="48988at2759"/>
<dbReference type="InterPro" id="IPR036812">
    <property type="entry name" value="NAD(P)_OxRdtase_dom_sf"/>
</dbReference>
<gene>
    <name evidence="4" type="ORF">PsYK624_168020</name>
</gene>
<dbReference type="InterPro" id="IPR023210">
    <property type="entry name" value="NADP_OxRdtase_dom"/>
</dbReference>
<comment type="similarity">
    <text evidence="2">Belongs to the aldo/keto reductase family. Aldo/keto reductase 2 subfamily.</text>
</comment>
<evidence type="ECO:0000313" key="5">
    <source>
        <dbReference type="Proteomes" id="UP000703269"/>
    </source>
</evidence>
<feature type="domain" description="NADP-dependent oxidoreductase" evidence="3">
    <location>
        <begin position="101"/>
        <end position="409"/>
    </location>
</feature>
<keyword evidence="5" id="KW-1185">Reference proteome</keyword>
<dbReference type="Pfam" id="PF00248">
    <property type="entry name" value="Aldo_ket_red"/>
    <property type="match status" value="1"/>
</dbReference>
<dbReference type="InterPro" id="IPR050523">
    <property type="entry name" value="AKR_Detox_Biosynth"/>
</dbReference>
<dbReference type="Gene3D" id="3.20.20.100">
    <property type="entry name" value="NADP-dependent oxidoreductase domain"/>
    <property type="match status" value="1"/>
</dbReference>
<accession>A0A9P3LP59</accession>
<evidence type="ECO:0000256" key="2">
    <source>
        <dbReference type="ARBA" id="ARBA00038157"/>
    </source>
</evidence>
<dbReference type="Proteomes" id="UP000703269">
    <property type="component" value="Unassembled WGS sequence"/>
</dbReference>
<keyword evidence="1" id="KW-0560">Oxidoreductase</keyword>
<dbReference type="PANTHER" id="PTHR43364">
    <property type="entry name" value="NADH-SPECIFIC METHYLGLYOXAL REDUCTASE-RELATED"/>
    <property type="match status" value="1"/>
</dbReference>
<sequence>MQKGHDAPAHTSPSAVPRQIVSLLLRQQRLWLRELRLRGYINLGTSSTCIPPSTLPLYCSRTLHVSESMSSSSFLAQPPPPPTKLGVHRPLAPRAGIHVSPIQLGAGSIGDKWEQFGMGSMNKESSFKLLDAFYEAGGNFIDTANHYQDESSEEFIGEWMEKRGIRNEIILATKYTTDYHRGKGGQHSAFVGNNVKSMHNSLRDSLRKLRTDYVDILYVHWWDYTTSIEEVMDGLHALVMQGKVLYLGVSDTPAWIVSQANTYARLMGKTPFTIYEGKWSIIDRDFERDVLPMCIAQGMAIAPWNVLGGGKIRTDAEEQRRIESGEKGRTILEDWLRTPEERRVCAELEVIAKELGVQSITSIAVAWIMQKAPYVFPILGGRKVEQLHANLEALELRLSDEQMRRLDNVVPLKKGFPYDVFGDGSEYNMLFKTAGHFQMWPKAGPIKP</sequence>
<comment type="caution">
    <text evidence="4">The sequence shown here is derived from an EMBL/GenBank/DDBJ whole genome shotgun (WGS) entry which is preliminary data.</text>
</comment>
<evidence type="ECO:0000313" key="4">
    <source>
        <dbReference type="EMBL" id="GJF00513.1"/>
    </source>
</evidence>